<reference evidence="7 8" key="1">
    <citation type="submission" date="2023-06" db="EMBL/GenBank/DDBJ databases">
        <authorList>
            <person name="Oyuntsetseg B."/>
            <person name="Kim S.B."/>
        </authorList>
    </citation>
    <scope>NUCLEOTIDE SEQUENCE [LARGE SCALE GENOMIC DNA]</scope>
    <source>
        <strain evidence="7 8">2-2</strain>
    </source>
</reference>
<name>A0ABY8XR60_9PSEU</name>
<keyword evidence="8" id="KW-1185">Reference proteome</keyword>
<dbReference type="InterPro" id="IPR016039">
    <property type="entry name" value="Thiolase-like"/>
</dbReference>
<dbReference type="SUPFAM" id="SSF52151">
    <property type="entry name" value="FabD/lysophospholipase-like"/>
    <property type="match status" value="1"/>
</dbReference>
<proteinExistence type="predicted"/>
<dbReference type="InterPro" id="IPR036291">
    <property type="entry name" value="NAD(P)-bd_dom_sf"/>
</dbReference>
<dbReference type="SUPFAM" id="SSF55048">
    <property type="entry name" value="Probable ACP-binding domain of malonyl-CoA ACP transacylase"/>
    <property type="match status" value="1"/>
</dbReference>
<evidence type="ECO:0000256" key="1">
    <source>
        <dbReference type="ARBA" id="ARBA00022450"/>
    </source>
</evidence>
<feature type="domain" description="Carrier" evidence="5">
    <location>
        <begin position="1410"/>
        <end position="1485"/>
    </location>
</feature>
<evidence type="ECO:0000313" key="7">
    <source>
        <dbReference type="EMBL" id="WIV58081.1"/>
    </source>
</evidence>
<dbReference type="Pfam" id="PF02801">
    <property type="entry name" value="Ketoacyl-synt_C"/>
    <property type="match status" value="1"/>
</dbReference>
<sequence length="1560" mass="163762">MPNDEKLLKELKWMTTELRRARRRLVEVEDAAHEPVAIVGTGCRFPGGVTSAADLWRLVTDGADVIGEFPADRGWDVDALYDPDPDAAGKTYVRSGGFLRGSTDFDAEFFGISPREALAMDPQQRQLLEVAWETLEDAGIDPGSLKGSLTGVFAGVLQSDYSTRLSAVPADLEGYLDNGNMASTATGRIAYTLGLEGPTISVDTACSSSLVAIDLAVRSLRNQDCSLALAGGVTVMCTPATFTSLGRQRALAPDGRCKAFSDDADGFGAAEGIGFLLLERLSDAVRNGHQVLAVIRGTAVNQDGASNGLTAPNGPSQQRVIQAALRNARLSATDVDLVEAHGTGTALGDPIEVQALQAAYGADRPADRPLWLGSLKSNIGHAQAAAGVGGVIKVVEALRAGIMPRTLHASTPSSKIEWDGGGVELLQESRPWDADGPRRAGVSSFGISGTNAHVILEQAPAAVVSEKQCSNTVIHSRPAAVPVVLSGRTPEALRDQAARLRAHVLAHPEFSLGDLGFSLATGRAAFAHRGAVVAADRDELLAGLENLPLVGSGSGPSRVLMVFPGQGSQWVRMGLELAECEPVFAERLRECDAALAEFVDWSLFDKLADESALGQVDVVQPLLWAVMVSLAALWRSYGVEPAGVVGHSQGEIAAATVSGALSLQDGARVVALRAKALRALEGLGGMASIRVSAEEAAELIGEKLAIAAVNGPAQVIVSGDVSALDELAEKCESYRRIDVSYASHHPQVGQLADVILEDLKPVSPESTEIPFFSTVSGEAVDTATLTGDYWLENLRSQVKFFPTVVAALAEGFTHVLEVSPHPVLGAPLEEAAQGLPVLATLRRDGGQERFRTALAELHVRGGHVDWAPLFEGAKRVPLPTYAFQHQRYWLDAPENTGAADAVFWNAVREDDVDAVAKTLGVKDEQRDALGTVLPALSDWQRRREERATQDALRYRVAWTPVPRPAAPRLTGRWLVLTPAGAEAPALDGRGAEIVHVEPAATDRAAFAELLSGAPYTGVLSQLGLVETLHLTQAMGDVESPARLWCLTRGAVSPTRDPGDVDPVQAQLWGFGRVVGIEAPHRWGGLVDLPADTDPDLLVAALSGTETEVAVRDGELFGRRLVHSPVGGAAGSEYRPRGTVLVTGGTGALGAHVARWLAGNGAGHVVLTSRRGEAAEGAAELADELRTWGAEVTVVACDAADRDALRELLMTVGPLSAVFHAAGVLDDGALDSLTPERFATVLRPKVDAARNLHELTDGLDAFVLFSSFASVIGNAGQANYAAANAYLDALAEQRRAAGLPATSVAWGAWGGSGLAADDAIADRLGKEGVAPMAAPTGVAALGVALDHRDVAVGVADVDWPRLVERHGPRPLLDQLPEAVRPVAAAPVVAAADAGAALRQQLAAAPAAEREALVLDVVRTQAAAVLGHASASAIDPDRGFTELGFDSLTAVETRNRLNALTGLRLPTALTFDYPTPAVLARYLTGRLAPEDTTTAASVLAQLDELGRVFAASAPDGITKAQLKVGLGSFLAKWADESISATEEFDFGTDEELFEFIDNGLGA</sequence>
<dbReference type="Gene3D" id="3.40.50.720">
    <property type="entry name" value="NAD(P)-binding Rossmann-like Domain"/>
    <property type="match status" value="1"/>
</dbReference>
<dbReference type="InterPro" id="IPR020806">
    <property type="entry name" value="PKS_PP-bd"/>
</dbReference>
<dbReference type="CDD" id="cd00833">
    <property type="entry name" value="PKS"/>
    <property type="match status" value="1"/>
</dbReference>
<keyword evidence="1" id="KW-0596">Phosphopantetheine</keyword>
<dbReference type="PROSITE" id="PS00012">
    <property type="entry name" value="PHOSPHOPANTETHEINE"/>
    <property type="match status" value="1"/>
</dbReference>
<dbReference type="EMBL" id="CP127173">
    <property type="protein sequence ID" value="WIV58081.1"/>
    <property type="molecule type" value="Genomic_DNA"/>
</dbReference>
<evidence type="ECO:0000256" key="3">
    <source>
        <dbReference type="ARBA" id="ARBA00022679"/>
    </source>
</evidence>
<dbReference type="Pfam" id="PF08659">
    <property type="entry name" value="KR"/>
    <property type="match status" value="1"/>
</dbReference>
<dbReference type="InterPro" id="IPR020841">
    <property type="entry name" value="PKS_Beta-ketoAc_synthase_dom"/>
</dbReference>
<dbReference type="InterPro" id="IPR014031">
    <property type="entry name" value="Ketoacyl_synth_C"/>
</dbReference>
<dbReference type="InterPro" id="IPR050091">
    <property type="entry name" value="PKS_NRPS_Biosynth_Enz"/>
</dbReference>
<dbReference type="Pfam" id="PF18369">
    <property type="entry name" value="PKS_DE"/>
    <property type="match status" value="1"/>
</dbReference>
<dbReference type="InterPro" id="IPR041618">
    <property type="entry name" value="PKS_DE"/>
</dbReference>
<dbReference type="InterPro" id="IPR001227">
    <property type="entry name" value="Ac_transferase_dom_sf"/>
</dbReference>
<dbReference type="PANTHER" id="PTHR43775:SF51">
    <property type="entry name" value="INACTIVE PHENOLPHTHIOCEROL SYNTHESIS POLYKETIDE SYNTHASE TYPE I PKS1-RELATED"/>
    <property type="match status" value="1"/>
</dbReference>
<dbReference type="NCBIfam" id="NF045894">
    <property type="entry name" value="PKS_plus_SDR"/>
    <property type="match status" value="1"/>
</dbReference>
<dbReference type="Gene3D" id="3.40.47.10">
    <property type="match status" value="1"/>
</dbReference>
<dbReference type="InterPro" id="IPR036736">
    <property type="entry name" value="ACP-like_sf"/>
</dbReference>
<dbReference type="RefSeq" id="WP_285455407.1">
    <property type="nucleotide sequence ID" value="NZ_CP127173.1"/>
</dbReference>
<dbReference type="InterPro" id="IPR006162">
    <property type="entry name" value="Ppantetheine_attach_site"/>
</dbReference>
<evidence type="ECO:0000313" key="8">
    <source>
        <dbReference type="Proteomes" id="UP001227101"/>
    </source>
</evidence>
<dbReference type="Gene3D" id="3.40.366.10">
    <property type="entry name" value="Malonyl-Coenzyme A Acyl Carrier Protein, domain 2"/>
    <property type="match status" value="1"/>
</dbReference>
<dbReference type="Pfam" id="PF00550">
    <property type="entry name" value="PP-binding"/>
    <property type="match status" value="1"/>
</dbReference>
<dbReference type="Pfam" id="PF00109">
    <property type="entry name" value="ketoacyl-synt"/>
    <property type="match status" value="1"/>
</dbReference>
<dbReference type="PROSITE" id="PS00606">
    <property type="entry name" value="KS3_1"/>
    <property type="match status" value="1"/>
</dbReference>
<dbReference type="SMART" id="SM01294">
    <property type="entry name" value="PKS_PP_betabranch"/>
    <property type="match status" value="1"/>
</dbReference>
<dbReference type="SMART" id="SM00825">
    <property type="entry name" value="PKS_KS"/>
    <property type="match status" value="1"/>
</dbReference>
<dbReference type="InterPro" id="IPR009081">
    <property type="entry name" value="PP-bd_ACP"/>
</dbReference>
<gene>
    <name evidence="7" type="ORF">QP939_05275</name>
</gene>
<dbReference type="PROSITE" id="PS52004">
    <property type="entry name" value="KS3_2"/>
    <property type="match status" value="1"/>
</dbReference>
<keyword evidence="4" id="KW-0012">Acyltransferase</keyword>
<organism evidence="7 8">
    <name type="scientific">Amycolatopsis nalaikhensis</name>
    <dbReference type="NCBI Taxonomy" id="715472"/>
    <lineage>
        <taxon>Bacteria</taxon>
        <taxon>Bacillati</taxon>
        <taxon>Actinomycetota</taxon>
        <taxon>Actinomycetes</taxon>
        <taxon>Pseudonocardiales</taxon>
        <taxon>Pseudonocardiaceae</taxon>
        <taxon>Amycolatopsis</taxon>
    </lineage>
</organism>
<dbReference type="InterPro" id="IPR032821">
    <property type="entry name" value="PKS_assoc"/>
</dbReference>
<dbReference type="Pfam" id="PF16197">
    <property type="entry name" value="KAsynt_C_assoc"/>
    <property type="match status" value="1"/>
</dbReference>
<dbReference type="PROSITE" id="PS50075">
    <property type="entry name" value="CARRIER"/>
    <property type="match status" value="1"/>
</dbReference>
<keyword evidence="2" id="KW-0597">Phosphoprotein</keyword>
<keyword evidence="3" id="KW-0808">Transferase</keyword>
<dbReference type="CDD" id="cd08952">
    <property type="entry name" value="KR_1_SDR_x"/>
    <property type="match status" value="1"/>
</dbReference>
<feature type="domain" description="Ketosynthase family 3 (KS3)" evidence="6">
    <location>
        <begin position="33"/>
        <end position="458"/>
    </location>
</feature>
<dbReference type="InterPro" id="IPR016036">
    <property type="entry name" value="Malonyl_transacylase_ACP-bd"/>
</dbReference>
<evidence type="ECO:0000259" key="5">
    <source>
        <dbReference type="PROSITE" id="PS50075"/>
    </source>
</evidence>
<evidence type="ECO:0000256" key="4">
    <source>
        <dbReference type="ARBA" id="ARBA00023315"/>
    </source>
</evidence>
<dbReference type="Pfam" id="PF00698">
    <property type="entry name" value="Acyl_transf_1"/>
    <property type="match status" value="1"/>
</dbReference>
<dbReference type="InterPro" id="IPR018201">
    <property type="entry name" value="Ketoacyl_synth_AS"/>
</dbReference>
<dbReference type="Gene3D" id="3.30.70.3290">
    <property type="match status" value="1"/>
</dbReference>
<dbReference type="InterPro" id="IPR013968">
    <property type="entry name" value="PKS_KR"/>
</dbReference>
<dbReference type="Gene3D" id="1.10.1200.10">
    <property type="entry name" value="ACP-like"/>
    <property type="match status" value="1"/>
</dbReference>
<evidence type="ECO:0000256" key="2">
    <source>
        <dbReference type="ARBA" id="ARBA00022553"/>
    </source>
</evidence>
<dbReference type="SMART" id="SM00822">
    <property type="entry name" value="PKS_KR"/>
    <property type="match status" value="1"/>
</dbReference>
<dbReference type="SUPFAM" id="SSF47336">
    <property type="entry name" value="ACP-like"/>
    <property type="match status" value="1"/>
</dbReference>
<dbReference type="Proteomes" id="UP001227101">
    <property type="component" value="Chromosome"/>
</dbReference>
<accession>A0ABY8XR60</accession>
<protein>
    <submittedName>
        <fullName evidence="7">Type I polyketide synthase</fullName>
    </submittedName>
</protein>
<dbReference type="InterPro" id="IPR016035">
    <property type="entry name" value="Acyl_Trfase/lysoPLipase"/>
</dbReference>
<dbReference type="PANTHER" id="PTHR43775">
    <property type="entry name" value="FATTY ACID SYNTHASE"/>
    <property type="match status" value="1"/>
</dbReference>
<dbReference type="SUPFAM" id="SSF51735">
    <property type="entry name" value="NAD(P)-binding Rossmann-fold domains"/>
    <property type="match status" value="2"/>
</dbReference>
<dbReference type="SUPFAM" id="SSF53901">
    <property type="entry name" value="Thiolase-like"/>
    <property type="match status" value="1"/>
</dbReference>
<dbReference type="InterPro" id="IPR057326">
    <property type="entry name" value="KR_dom"/>
</dbReference>
<dbReference type="SMART" id="SM00823">
    <property type="entry name" value="PKS_PP"/>
    <property type="match status" value="1"/>
</dbReference>
<dbReference type="InterPro" id="IPR014043">
    <property type="entry name" value="Acyl_transferase_dom"/>
</dbReference>
<evidence type="ECO:0000259" key="6">
    <source>
        <dbReference type="PROSITE" id="PS52004"/>
    </source>
</evidence>
<dbReference type="InterPro" id="IPR014030">
    <property type="entry name" value="Ketoacyl_synth_N"/>
</dbReference>
<dbReference type="SMART" id="SM00827">
    <property type="entry name" value="PKS_AT"/>
    <property type="match status" value="1"/>
</dbReference>
<dbReference type="Gene3D" id="6.10.140.1830">
    <property type="match status" value="1"/>
</dbReference>